<evidence type="ECO:0000313" key="2">
    <source>
        <dbReference type="Proteomes" id="UP001627284"/>
    </source>
</evidence>
<name>A0ABD2VJ31_9SOLN</name>
<sequence>MSLGSRRIMPTGHPSNRNRRDLLHHLLVHLHQRTKVSSIARISEPNLPILRVVWHKEVVILLHVLSVVETTQGSVVMAPLVASRVAKMVISCENVRRTSRVMVMGAIEPSLLQLLHQTELPTSRGDNSGAGRGGNHLYAITSRQEKKDSPNVVTGMNQLFNFNVYDLLDPGASL</sequence>
<keyword evidence="2" id="KW-1185">Reference proteome</keyword>
<dbReference type="AlphaFoldDB" id="A0ABD2VJ31"/>
<comment type="caution">
    <text evidence="1">The sequence shown here is derived from an EMBL/GenBank/DDBJ whole genome shotgun (WGS) entry which is preliminary data.</text>
</comment>
<accession>A0ABD2VJ31</accession>
<protein>
    <submittedName>
        <fullName evidence="1">Uncharacterized protein</fullName>
    </submittedName>
</protein>
<dbReference type="EMBL" id="JBJKTR010000001">
    <property type="protein sequence ID" value="KAL3380132.1"/>
    <property type="molecule type" value="Genomic_DNA"/>
</dbReference>
<organism evidence="1 2">
    <name type="scientific">Solanum stoloniferum</name>
    <dbReference type="NCBI Taxonomy" id="62892"/>
    <lineage>
        <taxon>Eukaryota</taxon>
        <taxon>Viridiplantae</taxon>
        <taxon>Streptophyta</taxon>
        <taxon>Embryophyta</taxon>
        <taxon>Tracheophyta</taxon>
        <taxon>Spermatophyta</taxon>
        <taxon>Magnoliopsida</taxon>
        <taxon>eudicotyledons</taxon>
        <taxon>Gunneridae</taxon>
        <taxon>Pentapetalae</taxon>
        <taxon>asterids</taxon>
        <taxon>lamiids</taxon>
        <taxon>Solanales</taxon>
        <taxon>Solanaceae</taxon>
        <taxon>Solanoideae</taxon>
        <taxon>Solaneae</taxon>
        <taxon>Solanum</taxon>
    </lineage>
</organism>
<proteinExistence type="predicted"/>
<dbReference type="Proteomes" id="UP001627284">
    <property type="component" value="Unassembled WGS sequence"/>
</dbReference>
<gene>
    <name evidence="1" type="ORF">AABB24_000652</name>
</gene>
<reference evidence="1 2" key="1">
    <citation type="submission" date="2024-05" db="EMBL/GenBank/DDBJ databases">
        <title>De novo assembly of an allotetraploid wild potato.</title>
        <authorList>
            <person name="Hosaka A.J."/>
        </authorList>
    </citation>
    <scope>NUCLEOTIDE SEQUENCE [LARGE SCALE GENOMIC DNA]</scope>
    <source>
        <tissue evidence="1">Young leaves</tissue>
    </source>
</reference>
<evidence type="ECO:0000313" key="1">
    <source>
        <dbReference type="EMBL" id="KAL3380132.1"/>
    </source>
</evidence>